<keyword evidence="4" id="KW-1185">Reference proteome</keyword>
<dbReference type="SUPFAM" id="SSF56219">
    <property type="entry name" value="DNase I-like"/>
    <property type="match status" value="1"/>
</dbReference>
<dbReference type="Gene3D" id="3.60.10.10">
    <property type="entry name" value="Endonuclease/exonuclease/phosphatase"/>
    <property type="match status" value="1"/>
</dbReference>
<organism evidence="3 4">
    <name type="scientific">Paragemmobacter kunshanensis</name>
    <dbReference type="NCBI Taxonomy" id="2583234"/>
    <lineage>
        <taxon>Bacteria</taxon>
        <taxon>Pseudomonadati</taxon>
        <taxon>Pseudomonadota</taxon>
        <taxon>Alphaproteobacteria</taxon>
        <taxon>Rhodobacterales</taxon>
        <taxon>Paracoccaceae</taxon>
        <taxon>Paragemmobacter</taxon>
    </lineage>
</organism>
<dbReference type="InterPro" id="IPR036691">
    <property type="entry name" value="Endo/exonu/phosph_ase_sf"/>
</dbReference>
<evidence type="ECO:0000256" key="1">
    <source>
        <dbReference type="SAM" id="MobiDB-lite"/>
    </source>
</evidence>
<keyword evidence="3" id="KW-0378">Hydrolase</keyword>
<feature type="region of interest" description="Disordered" evidence="1">
    <location>
        <begin position="66"/>
        <end position="92"/>
    </location>
</feature>
<keyword evidence="3" id="KW-0269">Exonuclease</keyword>
<dbReference type="GO" id="GO:0004527">
    <property type="term" value="F:exonuclease activity"/>
    <property type="evidence" value="ECO:0007669"/>
    <property type="project" value="UniProtKB-KW"/>
</dbReference>
<feature type="compositionally biased region" description="Basic and acidic residues" evidence="1">
    <location>
        <begin position="82"/>
        <end position="92"/>
    </location>
</feature>
<dbReference type="RefSeq" id="WP_165047553.1">
    <property type="nucleotide sequence ID" value="NZ_JAALFE010000003.1"/>
</dbReference>
<proteinExistence type="predicted"/>
<evidence type="ECO:0000313" key="4">
    <source>
        <dbReference type="Proteomes" id="UP000474758"/>
    </source>
</evidence>
<feature type="compositionally biased region" description="Basic and acidic residues" evidence="1">
    <location>
        <begin position="255"/>
        <end position="265"/>
    </location>
</feature>
<feature type="domain" description="Endonuclease/exonuclease/phosphatase" evidence="2">
    <location>
        <begin position="17"/>
        <end position="313"/>
    </location>
</feature>
<sequence>MGLERKGPGLLLRDLDRGDDPAITAALAVIARLDADILVLAGVDHDPGLQALSALEALLQAAGQPYPHLYAPRPNSGQPSGRDLDGDGRLNEAEDALGWGPFPGAGGLAILSRLPLLADEAQDYSAFPWRDLPGANLPPGDAASPLADLPLSSRSHAALPVQLPGGGRLTLLIWHATPPVFDGPEDRNGRRNADEAAFWLHLIDGRLPYPAPTPPFILMGDANLDPLDGDGRAGAISALLAHPGLQDPAPRGSHGRSEPGHRGDPALDTVLYPQLGGLRLEYILPSRDIDLRAAGVFWPDRTDPLHASLTTASRHFPVWIDISVPPSGPPPTTASPPPP</sequence>
<accession>A0A6M1TQP0</accession>
<dbReference type="EMBL" id="JAALFE010000003">
    <property type="protein sequence ID" value="NGQ90170.1"/>
    <property type="molecule type" value="Genomic_DNA"/>
</dbReference>
<dbReference type="InterPro" id="IPR005135">
    <property type="entry name" value="Endo/exonuclease/phosphatase"/>
</dbReference>
<evidence type="ECO:0000313" key="3">
    <source>
        <dbReference type="EMBL" id="NGQ90170.1"/>
    </source>
</evidence>
<comment type="caution">
    <text evidence="3">The sequence shown here is derived from an EMBL/GenBank/DDBJ whole genome shotgun (WGS) entry which is preliminary data.</text>
</comment>
<protein>
    <submittedName>
        <fullName evidence="3">Endonuclease/exonuclease/phosphatase family protein</fullName>
    </submittedName>
</protein>
<dbReference type="Pfam" id="PF03372">
    <property type="entry name" value="Exo_endo_phos"/>
    <property type="match status" value="1"/>
</dbReference>
<reference evidence="3 4" key="1">
    <citation type="submission" date="2020-02" db="EMBL/GenBank/DDBJ databases">
        <title>Rhodobacter translucens sp. nov., a novel bacterium isolated from activated sludge.</title>
        <authorList>
            <person name="Liu J."/>
        </authorList>
    </citation>
    <scope>NUCLEOTIDE SEQUENCE [LARGE SCALE GENOMIC DNA]</scope>
    <source>
        <strain evidence="3 4">HX-7-19</strain>
    </source>
</reference>
<dbReference type="GO" id="GO:0004519">
    <property type="term" value="F:endonuclease activity"/>
    <property type="evidence" value="ECO:0007669"/>
    <property type="project" value="UniProtKB-KW"/>
</dbReference>
<keyword evidence="3" id="KW-0255">Endonuclease</keyword>
<feature type="region of interest" description="Disordered" evidence="1">
    <location>
        <begin position="243"/>
        <end position="267"/>
    </location>
</feature>
<keyword evidence="3" id="KW-0540">Nuclease</keyword>
<dbReference type="AlphaFoldDB" id="A0A6M1TQP0"/>
<gene>
    <name evidence="3" type="ORF">G5V65_04625</name>
</gene>
<evidence type="ECO:0000259" key="2">
    <source>
        <dbReference type="Pfam" id="PF03372"/>
    </source>
</evidence>
<dbReference type="Proteomes" id="UP000474758">
    <property type="component" value="Unassembled WGS sequence"/>
</dbReference>
<name>A0A6M1TQP0_9RHOB</name>